<evidence type="ECO:0000313" key="2">
    <source>
        <dbReference type="Proteomes" id="UP001143910"/>
    </source>
</evidence>
<gene>
    <name evidence="1" type="ORF">NQ176_g4507</name>
</gene>
<organism evidence="1 2">
    <name type="scientific">Zarea fungicola</name>
    <dbReference type="NCBI Taxonomy" id="93591"/>
    <lineage>
        <taxon>Eukaryota</taxon>
        <taxon>Fungi</taxon>
        <taxon>Dikarya</taxon>
        <taxon>Ascomycota</taxon>
        <taxon>Pezizomycotina</taxon>
        <taxon>Sordariomycetes</taxon>
        <taxon>Hypocreomycetidae</taxon>
        <taxon>Hypocreales</taxon>
        <taxon>Cordycipitaceae</taxon>
        <taxon>Zarea</taxon>
    </lineage>
</organism>
<protein>
    <submittedName>
        <fullName evidence="1">Uncharacterized protein</fullName>
    </submittedName>
</protein>
<dbReference type="EMBL" id="JANJQO010000495">
    <property type="protein sequence ID" value="KAJ2977202.1"/>
    <property type="molecule type" value="Genomic_DNA"/>
</dbReference>
<sequence>MPNYNTNSNQSSCDECNHSTATERTALLTSQSRSEATEANDAPGAQDPEAATTGELPSMKLILILSTTWIGVFLGAIDSTIISTLSAPISSEFRSLSLLSWLATAYLIANAACQPISGRLTDIFGRGPGLCFCNISFAAGNLICGLAKDQYVMILGRVVAGVGGGGLISIATFLASDLVPLRRRGLIQGILNIWYGLGAMTGGIFGGFVHDNFALGWRLAFLIQVPPAVLSALAVFFLVRIPPKQSDKSFIARIDFIGLFLICFSVVILLLGLNSGGNLVPWTHPLPLITIPLSIATFTAFIWWEDQIAEPIIPVRILADRTITAACFTSLFTTMAFMASIFYVPLYLQVLGNTATTTAVKMLSAPVGLSVASLSTGFITKSTGQYVGVGIAGQLAFILGAALFSFQNGRDPVWLTTVAFALVGGGFGAMLTTTLLACVAALDHAQQAVVTSIMSTLVTVRSLGGTVGITMASVIYQNTCQAQLWERFGSEPDAANEIRRIRNDLDELRRLPKGWHDGVMESLIAAFCNVWMMMLVLAVMAFICMALIKQHKLHSTLDRR</sequence>
<dbReference type="Proteomes" id="UP001143910">
    <property type="component" value="Unassembled WGS sequence"/>
</dbReference>
<reference evidence="1" key="1">
    <citation type="submission" date="2022-08" db="EMBL/GenBank/DDBJ databases">
        <title>Genome Sequence of Lecanicillium fungicola.</title>
        <authorList>
            <person name="Buettner E."/>
        </authorList>
    </citation>
    <scope>NUCLEOTIDE SEQUENCE</scope>
    <source>
        <strain evidence="1">Babe33</strain>
    </source>
</reference>
<proteinExistence type="predicted"/>
<comment type="caution">
    <text evidence="1">The sequence shown here is derived from an EMBL/GenBank/DDBJ whole genome shotgun (WGS) entry which is preliminary data.</text>
</comment>
<name>A0ACC1ND48_9HYPO</name>
<accession>A0ACC1ND48</accession>
<evidence type="ECO:0000313" key="1">
    <source>
        <dbReference type="EMBL" id="KAJ2977202.1"/>
    </source>
</evidence>
<keyword evidence="2" id="KW-1185">Reference proteome</keyword>